<dbReference type="AlphaFoldDB" id="A0A183DS29"/>
<evidence type="ECO:0000313" key="2">
    <source>
        <dbReference type="Proteomes" id="UP000271098"/>
    </source>
</evidence>
<reference evidence="1 2" key="2">
    <citation type="submission" date="2018-11" db="EMBL/GenBank/DDBJ databases">
        <authorList>
            <consortium name="Pathogen Informatics"/>
        </authorList>
    </citation>
    <scope>NUCLEOTIDE SEQUENCE [LARGE SCALE GENOMIC DNA]</scope>
</reference>
<accession>A0A183DS29</accession>
<dbReference type="OrthoDB" id="5811572at2759"/>
<evidence type="ECO:0000313" key="3">
    <source>
        <dbReference type="WBParaSite" id="GPUH_0001153401-mRNA-1"/>
    </source>
</evidence>
<keyword evidence="2" id="KW-1185">Reference proteome</keyword>
<gene>
    <name evidence="1" type="ORF">GPUH_LOCUS11520</name>
</gene>
<protein>
    <submittedName>
        <fullName evidence="3">SEP domain-containing protein</fullName>
    </submittedName>
</protein>
<dbReference type="EMBL" id="UYRT01078610">
    <property type="protein sequence ID" value="VDN18881.1"/>
    <property type="molecule type" value="Genomic_DNA"/>
</dbReference>
<evidence type="ECO:0000313" key="1">
    <source>
        <dbReference type="EMBL" id="VDN18881.1"/>
    </source>
</evidence>
<dbReference type="Proteomes" id="UP000271098">
    <property type="component" value="Unassembled WGS sequence"/>
</dbReference>
<name>A0A183DS29_9BILA</name>
<reference evidence="3" key="1">
    <citation type="submission" date="2016-06" db="UniProtKB">
        <authorList>
            <consortium name="WormBaseParasite"/>
        </authorList>
    </citation>
    <scope>IDENTIFICATION</scope>
</reference>
<organism evidence="3">
    <name type="scientific">Gongylonema pulchrum</name>
    <dbReference type="NCBI Taxonomy" id="637853"/>
    <lineage>
        <taxon>Eukaryota</taxon>
        <taxon>Metazoa</taxon>
        <taxon>Ecdysozoa</taxon>
        <taxon>Nematoda</taxon>
        <taxon>Chromadorea</taxon>
        <taxon>Rhabditida</taxon>
        <taxon>Spirurina</taxon>
        <taxon>Spiruromorpha</taxon>
        <taxon>Spiruroidea</taxon>
        <taxon>Gongylonematidae</taxon>
        <taxon>Gongylonema</taxon>
    </lineage>
</organism>
<sequence>QFAAHSFQKDISDSLFEDGLSIAQAALPPERKEIQVPTTTTDSPAFLLSRDDDSLTIGMKHNTPTGAGNSLFKLKRFGPHPARPDASEPVSTSFKLGDPGAIQQMFQFFGLCKGHEL</sequence>
<dbReference type="WBParaSite" id="GPUH_0001153401-mRNA-1">
    <property type="protein sequence ID" value="GPUH_0001153401-mRNA-1"/>
    <property type="gene ID" value="GPUH_0001153401"/>
</dbReference>
<proteinExistence type="predicted"/>